<name>A0A836Z3C0_ACINO</name>
<evidence type="ECO:0000313" key="2">
    <source>
        <dbReference type="EMBL" id="KDM54211.1"/>
    </source>
</evidence>
<accession>A0A836Z3C0</accession>
<comment type="caution">
    <text evidence="2">The sequence shown here is derived from an EMBL/GenBank/DDBJ whole genome shotgun (WGS) entry which is preliminary data.</text>
</comment>
<evidence type="ECO:0000313" key="3">
    <source>
        <dbReference type="Proteomes" id="UP000027208"/>
    </source>
</evidence>
<sequence length="57" mass="6629">MIIHLQHIIYTIIVLVIIIALIIQMIVHRLQIQVVAMGVEEAIKKALSYKRAFSYLR</sequence>
<evidence type="ECO:0000256" key="1">
    <source>
        <dbReference type="SAM" id="Phobius"/>
    </source>
</evidence>
<dbReference type="AlphaFoldDB" id="A0A836Z3C0"/>
<keyword evidence="1" id="KW-0472">Membrane</keyword>
<protein>
    <submittedName>
        <fullName evidence="2">Uncharacterized protein</fullName>
    </submittedName>
</protein>
<proteinExistence type="predicted"/>
<keyword evidence="1" id="KW-1133">Transmembrane helix</keyword>
<dbReference type="Proteomes" id="UP000027208">
    <property type="component" value="Unassembled WGS sequence"/>
</dbReference>
<organism evidence="2 3">
    <name type="scientific">Acinetobacter nosocomialis</name>
    <dbReference type="NCBI Taxonomy" id="106654"/>
    <lineage>
        <taxon>Bacteria</taxon>
        <taxon>Pseudomonadati</taxon>
        <taxon>Pseudomonadota</taxon>
        <taxon>Gammaproteobacteria</taxon>
        <taxon>Moraxellales</taxon>
        <taxon>Moraxellaceae</taxon>
        <taxon>Acinetobacter</taxon>
        <taxon>Acinetobacter calcoaceticus/baumannii complex</taxon>
    </lineage>
</organism>
<dbReference type="EMBL" id="JMUI01000013">
    <property type="protein sequence ID" value="KDM54211.1"/>
    <property type="molecule type" value="Genomic_DNA"/>
</dbReference>
<gene>
    <name evidence="2" type="ORF">AE32_02577</name>
</gene>
<keyword evidence="1" id="KW-0812">Transmembrane</keyword>
<feature type="transmembrane region" description="Helical" evidence="1">
    <location>
        <begin position="7"/>
        <end position="27"/>
    </location>
</feature>
<reference evidence="2 3" key="1">
    <citation type="submission" date="2014-04" db="EMBL/GenBank/DDBJ databases">
        <title>The Genome Sequence of Acinetobacter baumanii BIDMC 57.</title>
        <authorList>
            <consortium name="The Broad Institute Genomics Platform"/>
            <consortium name="The Broad Institute Genome Sequencing Center for Infectious Disease"/>
            <person name="Murphy C."/>
            <person name="Cosimi L."/>
            <person name="Cerqueira G."/>
            <person name="Feldgarden M."/>
            <person name="Earl A."/>
            <person name="Spencer M.D."/>
            <person name="Fodor A."/>
            <person name="Sautter R.L."/>
            <person name="Hung D."/>
            <person name="Onderdonk A.B."/>
            <person name="Ernst C."/>
            <person name="Delaney M."/>
            <person name="DuBois A."/>
            <person name="Young S.K."/>
            <person name="Zeng Q."/>
            <person name="Gargeya S."/>
            <person name="Abouelleil A."/>
            <person name="Alvarado L."/>
            <person name="Chapman S.B."/>
            <person name="Gainer-Dewar J."/>
            <person name="Goldberg J."/>
            <person name="Griggs A."/>
            <person name="Gujja S."/>
            <person name="Hansen M."/>
            <person name="Howarth C."/>
            <person name="Imamovic A."/>
            <person name="Larimer J."/>
            <person name="Pearson M."/>
            <person name="Poon T.W."/>
            <person name="Priest M."/>
            <person name="Roberts A."/>
            <person name="Saif S."/>
            <person name="Shea T."/>
            <person name="Sykes S."/>
            <person name="Wortman J."/>
            <person name="Nusbaum C."/>
            <person name="Birren B."/>
        </authorList>
    </citation>
    <scope>NUCLEOTIDE SEQUENCE [LARGE SCALE GENOMIC DNA]</scope>
    <source>
        <strain evidence="2 3">BIDMC 57</strain>
    </source>
</reference>